<dbReference type="GO" id="GO:0000156">
    <property type="term" value="F:phosphorelay response regulator activity"/>
    <property type="evidence" value="ECO:0007669"/>
    <property type="project" value="TreeGrafter"/>
</dbReference>
<evidence type="ECO:0000256" key="4">
    <source>
        <dbReference type="ARBA" id="ARBA00022679"/>
    </source>
</evidence>
<dbReference type="PANTHER" id="PTHR42878:SF15">
    <property type="entry name" value="BACTERIOPHYTOCHROME"/>
    <property type="match status" value="1"/>
</dbReference>
<dbReference type="OrthoDB" id="9813394at2"/>
<dbReference type="Pfam" id="PF00512">
    <property type="entry name" value="HisKA"/>
    <property type="match status" value="1"/>
</dbReference>
<feature type="domain" description="Histidine kinase" evidence="6">
    <location>
        <begin position="190"/>
        <end position="402"/>
    </location>
</feature>
<dbReference type="RefSeq" id="WP_110888351.1">
    <property type="nucleotide sequence ID" value="NZ_QJSX01000018.1"/>
</dbReference>
<evidence type="ECO:0000256" key="2">
    <source>
        <dbReference type="ARBA" id="ARBA00012438"/>
    </source>
</evidence>
<dbReference type="GO" id="GO:0000155">
    <property type="term" value="F:phosphorelay sensor kinase activity"/>
    <property type="evidence" value="ECO:0007669"/>
    <property type="project" value="InterPro"/>
</dbReference>
<dbReference type="Gene3D" id="3.30.565.10">
    <property type="entry name" value="Histidine kinase-like ATPase, C-terminal domain"/>
    <property type="match status" value="1"/>
</dbReference>
<evidence type="ECO:0000256" key="5">
    <source>
        <dbReference type="ARBA" id="ARBA00022777"/>
    </source>
</evidence>
<dbReference type="InterPro" id="IPR003594">
    <property type="entry name" value="HATPase_dom"/>
</dbReference>
<dbReference type="Proteomes" id="UP000248326">
    <property type="component" value="Unassembled WGS sequence"/>
</dbReference>
<name>A0A318S4I7_9DEIO</name>
<dbReference type="InterPro" id="IPR050351">
    <property type="entry name" value="BphY/WalK/GraS-like"/>
</dbReference>
<keyword evidence="4" id="KW-0808">Transferase</keyword>
<dbReference type="InterPro" id="IPR029016">
    <property type="entry name" value="GAF-like_dom_sf"/>
</dbReference>
<dbReference type="SUPFAM" id="SSF55781">
    <property type="entry name" value="GAF domain-like"/>
    <property type="match status" value="1"/>
</dbReference>
<dbReference type="PANTHER" id="PTHR42878">
    <property type="entry name" value="TWO-COMPONENT HISTIDINE KINASE"/>
    <property type="match status" value="1"/>
</dbReference>
<dbReference type="SMART" id="SM00388">
    <property type="entry name" value="HisKA"/>
    <property type="match status" value="1"/>
</dbReference>
<gene>
    <name evidence="7" type="ORF">DES52_11810</name>
</gene>
<keyword evidence="8" id="KW-1185">Reference proteome</keyword>
<proteinExistence type="predicted"/>
<dbReference type="Gene3D" id="3.30.450.40">
    <property type="match status" value="1"/>
</dbReference>
<evidence type="ECO:0000313" key="8">
    <source>
        <dbReference type="Proteomes" id="UP000248326"/>
    </source>
</evidence>
<dbReference type="SUPFAM" id="SSF47384">
    <property type="entry name" value="Homodimeric domain of signal transducing histidine kinase"/>
    <property type="match status" value="1"/>
</dbReference>
<dbReference type="EC" id="2.7.13.3" evidence="2"/>
<keyword evidence="3" id="KW-0597">Phosphoprotein</keyword>
<comment type="catalytic activity">
    <reaction evidence="1">
        <text>ATP + protein L-histidine = ADP + protein N-phospho-L-histidine.</text>
        <dbReference type="EC" id="2.7.13.3"/>
    </reaction>
</comment>
<dbReference type="InterPro" id="IPR004358">
    <property type="entry name" value="Sig_transdc_His_kin-like_C"/>
</dbReference>
<keyword evidence="5 7" id="KW-0418">Kinase</keyword>
<dbReference type="Pfam" id="PF01590">
    <property type="entry name" value="GAF"/>
    <property type="match status" value="1"/>
</dbReference>
<comment type="caution">
    <text evidence="7">The sequence shown here is derived from an EMBL/GenBank/DDBJ whole genome shotgun (WGS) entry which is preliminary data.</text>
</comment>
<dbReference type="GO" id="GO:0007234">
    <property type="term" value="P:osmosensory signaling via phosphorelay pathway"/>
    <property type="evidence" value="ECO:0007669"/>
    <property type="project" value="TreeGrafter"/>
</dbReference>
<dbReference type="SUPFAM" id="SSF55874">
    <property type="entry name" value="ATPase domain of HSP90 chaperone/DNA topoisomerase II/histidine kinase"/>
    <property type="match status" value="1"/>
</dbReference>
<dbReference type="PRINTS" id="PR00344">
    <property type="entry name" value="BCTRLSENSOR"/>
</dbReference>
<dbReference type="Pfam" id="PF02518">
    <property type="entry name" value="HATPase_c"/>
    <property type="match status" value="1"/>
</dbReference>
<evidence type="ECO:0000313" key="7">
    <source>
        <dbReference type="EMBL" id="PYE50393.1"/>
    </source>
</evidence>
<dbReference type="InterPro" id="IPR003661">
    <property type="entry name" value="HisK_dim/P_dom"/>
</dbReference>
<evidence type="ECO:0000259" key="6">
    <source>
        <dbReference type="PROSITE" id="PS50109"/>
    </source>
</evidence>
<sequence length="406" mass="44528">MSMNTTAPLPLDEERRLAALERLAILDTPPEAAFDRVATLACDLLGVSAGLVNFVARDRQWGKACIRTNDSEAARAHSFCAWTILDDEPHVVPDTLDDDRFRDNPMVMGAPHIRAYLGVPLHAEDGARVGSLCVIHDTPRVFADREVATLQALGAMLDSELTLRETTRKAQALAVELAARNDALDAFTYSVSHDLRAPVRQVLSFATLARRALTKGDSGKVDTLLRTTVEAAEHANTLIDDLLRLSKLDFAPLNLQDVDVTAITREVIGTLDDESRSVAWHVHDLGHVHSDAAFVRLVLTVLLANALKYTRPRDLAEIHVTRTDTSNKASFTVRDNGVGFDPRYAHKLFGVFQRLHRAEDFEGTGVGLTIARRATERLGGTLEGSGQLNEGATFTFTLPRSKLDGR</sequence>
<reference evidence="7 8" key="1">
    <citation type="submission" date="2018-06" db="EMBL/GenBank/DDBJ databases">
        <title>Genomic Encyclopedia of Type Strains, Phase IV (KMG-IV): sequencing the most valuable type-strain genomes for metagenomic binning, comparative biology and taxonomic classification.</title>
        <authorList>
            <person name="Goeker M."/>
        </authorList>
    </citation>
    <scope>NUCLEOTIDE SEQUENCE [LARGE SCALE GENOMIC DNA]</scope>
    <source>
        <strain evidence="7 8">DSM 18048</strain>
    </source>
</reference>
<dbReference type="EMBL" id="QJSX01000018">
    <property type="protein sequence ID" value="PYE50393.1"/>
    <property type="molecule type" value="Genomic_DNA"/>
</dbReference>
<dbReference type="Gene3D" id="1.10.287.130">
    <property type="match status" value="1"/>
</dbReference>
<dbReference type="InterPro" id="IPR036097">
    <property type="entry name" value="HisK_dim/P_sf"/>
</dbReference>
<dbReference type="PROSITE" id="PS50109">
    <property type="entry name" value="HIS_KIN"/>
    <property type="match status" value="1"/>
</dbReference>
<dbReference type="InterPro" id="IPR036890">
    <property type="entry name" value="HATPase_C_sf"/>
</dbReference>
<dbReference type="AlphaFoldDB" id="A0A318S4I7"/>
<dbReference type="GO" id="GO:0030295">
    <property type="term" value="F:protein kinase activator activity"/>
    <property type="evidence" value="ECO:0007669"/>
    <property type="project" value="TreeGrafter"/>
</dbReference>
<accession>A0A318S4I7</accession>
<dbReference type="InterPro" id="IPR003018">
    <property type="entry name" value="GAF"/>
</dbReference>
<dbReference type="SMART" id="SM00065">
    <property type="entry name" value="GAF"/>
    <property type="match status" value="1"/>
</dbReference>
<organism evidence="7 8">
    <name type="scientific">Deinococcus yavapaiensis KR-236</name>
    <dbReference type="NCBI Taxonomy" id="694435"/>
    <lineage>
        <taxon>Bacteria</taxon>
        <taxon>Thermotogati</taxon>
        <taxon>Deinococcota</taxon>
        <taxon>Deinococci</taxon>
        <taxon>Deinococcales</taxon>
        <taxon>Deinococcaceae</taxon>
        <taxon>Deinococcus</taxon>
    </lineage>
</organism>
<dbReference type="CDD" id="cd00082">
    <property type="entry name" value="HisKA"/>
    <property type="match status" value="1"/>
</dbReference>
<protein>
    <recommendedName>
        <fullName evidence="2">histidine kinase</fullName>
        <ecNumber evidence="2">2.7.13.3</ecNumber>
    </recommendedName>
</protein>
<evidence type="ECO:0000256" key="1">
    <source>
        <dbReference type="ARBA" id="ARBA00000085"/>
    </source>
</evidence>
<dbReference type="InterPro" id="IPR005467">
    <property type="entry name" value="His_kinase_dom"/>
</dbReference>
<evidence type="ECO:0000256" key="3">
    <source>
        <dbReference type="ARBA" id="ARBA00022553"/>
    </source>
</evidence>
<dbReference type="SMART" id="SM00387">
    <property type="entry name" value="HATPase_c"/>
    <property type="match status" value="1"/>
</dbReference>